<gene>
    <name evidence="1" type="ORF">EJ02DRAFT_451510</name>
</gene>
<organism evidence="1 2">
    <name type="scientific">Clathrospora elynae</name>
    <dbReference type="NCBI Taxonomy" id="706981"/>
    <lineage>
        <taxon>Eukaryota</taxon>
        <taxon>Fungi</taxon>
        <taxon>Dikarya</taxon>
        <taxon>Ascomycota</taxon>
        <taxon>Pezizomycotina</taxon>
        <taxon>Dothideomycetes</taxon>
        <taxon>Pleosporomycetidae</taxon>
        <taxon>Pleosporales</taxon>
        <taxon>Diademaceae</taxon>
        <taxon>Clathrospora</taxon>
    </lineage>
</organism>
<protein>
    <submittedName>
        <fullName evidence="1">Uncharacterized protein</fullName>
    </submittedName>
</protein>
<dbReference type="EMBL" id="ML976009">
    <property type="protein sequence ID" value="KAF1945480.1"/>
    <property type="molecule type" value="Genomic_DNA"/>
</dbReference>
<reference evidence="1" key="1">
    <citation type="journal article" date="2020" name="Stud. Mycol.">
        <title>101 Dothideomycetes genomes: a test case for predicting lifestyles and emergence of pathogens.</title>
        <authorList>
            <person name="Haridas S."/>
            <person name="Albert R."/>
            <person name="Binder M."/>
            <person name="Bloem J."/>
            <person name="Labutti K."/>
            <person name="Salamov A."/>
            <person name="Andreopoulos B."/>
            <person name="Baker S."/>
            <person name="Barry K."/>
            <person name="Bills G."/>
            <person name="Bluhm B."/>
            <person name="Cannon C."/>
            <person name="Castanera R."/>
            <person name="Culley D."/>
            <person name="Daum C."/>
            <person name="Ezra D."/>
            <person name="Gonzalez J."/>
            <person name="Henrissat B."/>
            <person name="Kuo A."/>
            <person name="Liang C."/>
            <person name="Lipzen A."/>
            <person name="Lutzoni F."/>
            <person name="Magnuson J."/>
            <person name="Mondo S."/>
            <person name="Nolan M."/>
            <person name="Ohm R."/>
            <person name="Pangilinan J."/>
            <person name="Park H.-J."/>
            <person name="Ramirez L."/>
            <person name="Alfaro M."/>
            <person name="Sun H."/>
            <person name="Tritt A."/>
            <person name="Yoshinaga Y."/>
            <person name="Zwiers L.-H."/>
            <person name="Turgeon B."/>
            <person name="Goodwin S."/>
            <person name="Spatafora J."/>
            <person name="Crous P."/>
            <person name="Grigoriev I."/>
        </authorList>
    </citation>
    <scope>NUCLEOTIDE SEQUENCE</scope>
    <source>
        <strain evidence="1">CBS 161.51</strain>
    </source>
</reference>
<evidence type="ECO:0000313" key="1">
    <source>
        <dbReference type="EMBL" id="KAF1945480.1"/>
    </source>
</evidence>
<accession>A0A6A5SZP4</accession>
<sequence length="51" mass="5452">MLRIPQYNRDERVVHGKTFTATPSHYSATPNGSATAAAVGAGKPPCRNIKI</sequence>
<evidence type="ECO:0000313" key="2">
    <source>
        <dbReference type="Proteomes" id="UP000800038"/>
    </source>
</evidence>
<name>A0A6A5SZP4_9PLEO</name>
<proteinExistence type="predicted"/>
<dbReference type="Proteomes" id="UP000800038">
    <property type="component" value="Unassembled WGS sequence"/>
</dbReference>
<keyword evidence="2" id="KW-1185">Reference proteome</keyword>
<dbReference type="AlphaFoldDB" id="A0A6A5SZP4"/>